<dbReference type="SUPFAM" id="SSF51735">
    <property type="entry name" value="NAD(P)-binding Rossmann-fold domains"/>
    <property type="match status" value="1"/>
</dbReference>
<comment type="similarity">
    <text evidence="2">In the N-terminal section; belongs to the shikimate kinase family.</text>
</comment>
<dbReference type="InterPro" id="IPR046346">
    <property type="entry name" value="Aminoacid_DH-like_N_sf"/>
</dbReference>
<dbReference type="InterPro" id="IPR041121">
    <property type="entry name" value="SDH_C"/>
</dbReference>
<feature type="region of interest" description="Disordered" evidence="7">
    <location>
        <begin position="65"/>
        <end position="86"/>
    </location>
</feature>
<comment type="similarity">
    <text evidence="1">In the 2nd section; belongs to the type-I 3-dehydroquinase family.</text>
</comment>
<feature type="domain" description="Shikimate dehydrogenase substrate binding N-terminal" evidence="9">
    <location>
        <begin position="560"/>
        <end position="640"/>
    </location>
</feature>
<dbReference type="GO" id="GO:0004764">
    <property type="term" value="F:shikimate 3-dehydrogenase (NADP+) activity"/>
    <property type="evidence" value="ECO:0007669"/>
    <property type="project" value="InterPro"/>
</dbReference>
<dbReference type="CDD" id="cd00502">
    <property type="entry name" value="DHQase_I"/>
    <property type="match status" value="1"/>
</dbReference>
<feature type="region of interest" description="Disordered" evidence="7">
    <location>
        <begin position="26"/>
        <end position="47"/>
    </location>
</feature>
<evidence type="ECO:0000256" key="6">
    <source>
        <dbReference type="ARBA" id="ARBA00023163"/>
    </source>
</evidence>
<feature type="domain" description="SDH C-terminal" evidence="10">
    <location>
        <begin position="848"/>
        <end position="878"/>
    </location>
</feature>
<evidence type="ECO:0000259" key="8">
    <source>
        <dbReference type="Pfam" id="PF01488"/>
    </source>
</evidence>
<dbReference type="EMBL" id="MCFA01000073">
    <property type="protein sequence ID" value="ORY10427.1"/>
    <property type="molecule type" value="Genomic_DNA"/>
</dbReference>
<dbReference type="Gene3D" id="3.40.50.720">
    <property type="entry name" value="NAD(P)-binding Rossmann-like Domain"/>
    <property type="match status" value="1"/>
</dbReference>
<dbReference type="InterPro" id="IPR006151">
    <property type="entry name" value="Shikm_DH/Glu-tRNA_Rdtase"/>
</dbReference>
<reference evidence="11 12" key="1">
    <citation type="submission" date="2016-07" db="EMBL/GenBank/DDBJ databases">
        <title>Pervasive Adenine N6-methylation of Active Genes in Fungi.</title>
        <authorList>
            <consortium name="DOE Joint Genome Institute"/>
            <person name="Mondo S.J."/>
            <person name="Dannebaum R.O."/>
            <person name="Kuo R.C."/>
            <person name="Labutti K."/>
            <person name="Haridas S."/>
            <person name="Kuo A."/>
            <person name="Salamov A."/>
            <person name="Ahrendt S.R."/>
            <person name="Lipzen A."/>
            <person name="Sullivan W."/>
            <person name="Andreopoulos W.B."/>
            <person name="Clum A."/>
            <person name="Lindquist E."/>
            <person name="Daum C."/>
            <person name="Ramamoorthy G.K."/>
            <person name="Gryganskyi A."/>
            <person name="Culley D."/>
            <person name="Magnuson J.K."/>
            <person name="James T.Y."/>
            <person name="O'Malley M.A."/>
            <person name="Stajich J.E."/>
            <person name="Spatafora J.W."/>
            <person name="Visel A."/>
            <person name="Grigoriev I.V."/>
        </authorList>
    </citation>
    <scope>NUCLEOTIDE SEQUENCE [LARGE SCALE GENOMIC DNA]</scope>
    <source>
        <strain evidence="11 12">CBS 115471</strain>
    </source>
</reference>
<evidence type="ECO:0000256" key="3">
    <source>
        <dbReference type="ARBA" id="ARBA00022491"/>
    </source>
</evidence>
<evidence type="ECO:0000256" key="4">
    <source>
        <dbReference type="ARBA" id="ARBA00022911"/>
    </source>
</evidence>
<dbReference type="Pfam" id="PF01488">
    <property type="entry name" value="Shikimate_DH"/>
    <property type="match status" value="1"/>
</dbReference>
<evidence type="ECO:0000256" key="2">
    <source>
        <dbReference type="ARBA" id="ARBA00009349"/>
    </source>
</evidence>
<keyword evidence="3" id="KW-0678">Repressor</keyword>
<evidence type="ECO:0000313" key="11">
    <source>
        <dbReference type="EMBL" id="ORY10427.1"/>
    </source>
</evidence>
<dbReference type="InterPro" id="IPR036291">
    <property type="entry name" value="NAD(P)-bd_dom_sf"/>
</dbReference>
<dbReference type="InterPro" id="IPR001381">
    <property type="entry name" value="DHquinase_I"/>
</dbReference>
<comment type="caution">
    <text evidence="11">The sequence shown here is derived from an EMBL/GenBank/DDBJ whole genome shotgun (WGS) entry which is preliminary data.</text>
</comment>
<dbReference type="InterPro" id="IPR031322">
    <property type="entry name" value="Shikimate/glucono_kinase"/>
</dbReference>
<dbReference type="AlphaFoldDB" id="A0A1Y1ZK75"/>
<dbReference type="GO" id="GO:0003866">
    <property type="term" value="F:3-phosphoshikimate 1-carboxyvinyltransferase activity"/>
    <property type="evidence" value="ECO:0007669"/>
    <property type="project" value="TreeGrafter"/>
</dbReference>
<evidence type="ECO:0000256" key="1">
    <source>
        <dbReference type="ARBA" id="ARBA00006477"/>
    </source>
</evidence>
<evidence type="ECO:0000259" key="9">
    <source>
        <dbReference type="Pfam" id="PF08501"/>
    </source>
</evidence>
<dbReference type="PANTHER" id="PTHR21090:SF27">
    <property type="entry name" value="QUINATE REPRESSOR PROTEIN"/>
    <property type="match status" value="1"/>
</dbReference>
<dbReference type="FunFam" id="3.40.50.10860:FF:000019">
    <property type="entry name" value="Quinate pathway repressor protein QutR"/>
    <property type="match status" value="1"/>
</dbReference>
<evidence type="ECO:0000313" key="12">
    <source>
        <dbReference type="Proteomes" id="UP000193144"/>
    </source>
</evidence>
<dbReference type="SUPFAM" id="SSF51569">
    <property type="entry name" value="Aldolase"/>
    <property type="match status" value="1"/>
</dbReference>
<dbReference type="InterPro" id="IPR013785">
    <property type="entry name" value="Aldolase_TIM"/>
</dbReference>
<dbReference type="OrthoDB" id="4415835at2759"/>
<dbReference type="Gene3D" id="3.40.50.300">
    <property type="entry name" value="P-loop containing nucleotide triphosphate hydrolases"/>
    <property type="match status" value="1"/>
</dbReference>
<dbReference type="PANTHER" id="PTHR21090">
    <property type="entry name" value="AROM/DEHYDROQUINATE SYNTHASE"/>
    <property type="match status" value="1"/>
</dbReference>
<evidence type="ECO:0000256" key="7">
    <source>
        <dbReference type="SAM" id="MobiDB-lite"/>
    </source>
</evidence>
<keyword evidence="5" id="KW-0805">Transcription regulation</keyword>
<dbReference type="SUPFAM" id="SSF52540">
    <property type="entry name" value="P-loop containing nucleoside triphosphate hydrolases"/>
    <property type="match status" value="1"/>
</dbReference>
<keyword evidence="6" id="KW-0804">Transcription</keyword>
<evidence type="ECO:0000259" key="10">
    <source>
        <dbReference type="Pfam" id="PF18317"/>
    </source>
</evidence>
<dbReference type="InterPro" id="IPR027417">
    <property type="entry name" value="P-loop_NTPase"/>
</dbReference>
<dbReference type="InterPro" id="IPR013708">
    <property type="entry name" value="Shikimate_DH-bd_N"/>
</dbReference>
<dbReference type="Pfam" id="PF01487">
    <property type="entry name" value="DHquinase_I"/>
    <property type="match status" value="1"/>
</dbReference>
<dbReference type="Gene3D" id="3.40.50.10860">
    <property type="entry name" value="Leucine Dehydrogenase, chain A, domain 1"/>
    <property type="match status" value="1"/>
</dbReference>
<sequence length="905" mass="100329">MAAAALGTKRTFAAMHEEDGRCHGWACSTPSSSEREQRASSSNRTCRSARPRIGADDIYASHLNDTRIPMPSNRSTPTPMPTEHPRSFDASASVVLIGIRGTGKSTLAVMASVGCQRRVVDIENLFQEATGFSTAKYRRQFGGPNHNLRQEEVLRTALHAHDQGAIIVCNGSSLERSGQVLLAEYAKTHPVIHVVRDLQSIHDHLRVWDLSKLQDLLALSGPIFRRCSNYEFYNISETRAANSVAPANQSTLPPFLTLKRAERTFLKFLSLILAQGNAKGNTPPLEPGFPLSDIRTELRKYTCAVQTPLSVVVSEDADIEDLEFGSDAFEIVIEHLDPAIEPNPSFQGMTTERAEQISRSISRVRRSTVVPIIYHVMPHAMASSGGDPGRSSYLDHVRHGLRLAPEYATINLALDENLILDIIRSRGSTKIIGHLHAPVDWYDSFWLENYEKAMLLGCNAVRFTRPANFMDDNAAIQSFRNRISQLPKTIPLICFNTGRSGRRSACFNQVLTSVVPESLRSAPDFATRVEANPETSWLTAREATHALYASFTYDPMQFYIMGASAGYSLSPAMHNAAYKACGMPHNFQTLQTTTLNKLQDLVQDPHFGGTAVSLPFKIEVISLTHSISRHARAIGAVNTLIPVRHLNEDGSIPEQLDLFHERNQAGPVMALYGENTDWIGIRACIRRGLSPANAVRPSSCGLIIGSGGMARAAVYAMLQLGVKNIVIFNRTYENAEKLVAHFDRLVSSPSNSPVLPPISRQGSQPVFRILRSREDLWPTDLKFPTIILSCIPTHPVGDSPAPEFTLPTQWIESPTGGVVLELAYRTLNTPLMKQVRGEAHRSWICLDGLDLLPEQGFAQFELFTGKRAPRRRMREEVLRAWRDDQGRPDPGMVQTRLEAIDDQEP</sequence>
<dbReference type="CDD" id="cd01065">
    <property type="entry name" value="NAD_bind_Shikimate_DH"/>
    <property type="match status" value="1"/>
</dbReference>
<dbReference type="GO" id="GO:0003855">
    <property type="term" value="F:3-dehydroquinate dehydratase activity"/>
    <property type="evidence" value="ECO:0007669"/>
    <property type="project" value="InterPro"/>
</dbReference>
<protein>
    <submittedName>
        <fullName evidence="11">Type I 3-dehydroquinase-domain-containing protein</fullName>
    </submittedName>
</protein>
<organism evidence="11 12">
    <name type="scientific">Clohesyomyces aquaticus</name>
    <dbReference type="NCBI Taxonomy" id="1231657"/>
    <lineage>
        <taxon>Eukaryota</taxon>
        <taxon>Fungi</taxon>
        <taxon>Dikarya</taxon>
        <taxon>Ascomycota</taxon>
        <taxon>Pezizomycotina</taxon>
        <taxon>Dothideomycetes</taxon>
        <taxon>Pleosporomycetidae</taxon>
        <taxon>Pleosporales</taxon>
        <taxon>Lindgomycetaceae</taxon>
        <taxon>Clohesyomyces</taxon>
    </lineage>
</organism>
<dbReference type="STRING" id="1231657.A0A1Y1ZK75"/>
<keyword evidence="4" id="KW-0672">Quinate metabolism</keyword>
<gene>
    <name evidence="11" type="ORF">BCR34DRAFT_602142</name>
</gene>
<dbReference type="SUPFAM" id="SSF53223">
    <property type="entry name" value="Aminoacid dehydrogenase-like, N-terminal domain"/>
    <property type="match status" value="1"/>
</dbReference>
<name>A0A1Y1ZK75_9PLEO</name>
<evidence type="ECO:0000256" key="5">
    <source>
        <dbReference type="ARBA" id="ARBA00023015"/>
    </source>
</evidence>
<accession>A0A1Y1ZK75</accession>
<feature type="region of interest" description="Disordered" evidence="7">
    <location>
        <begin position="883"/>
        <end position="905"/>
    </location>
</feature>
<proteinExistence type="inferred from homology"/>
<dbReference type="Proteomes" id="UP000193144">
    <property type="component" value="Unassembled WGS sequence"/>
</dbReference>
<dbReference type="Gene3D" id="3.20.20.70">
    <property type="entry name" value="Aldolase class I"/>
    <property type="match status" value="1"/>
</dbReference>
<dbReference type="GO" id="GO:0009423">
    <property type="term" value="P:chorismate biosynthetic process"/>
    <property type="evidence" value="ECO:0007669"/>
    <property type="project" value="TreeGrafter"/>
</dbReference>
<dbReference type="Pfam" id="PF08501">
    <property type="entry name" value="Shikimate_dh_N"/>
    <property type="match status" value="1"/>
</dbReference>
<dbReference type="Pfam" id="PF18317">
    <property type="entry name" value="SDH_C"/>
    <property type="match status" value="1"/>
</dbReference>
<dbReference type="FunFam" id="3.40.50.720:FF:000386">
    <property type="entry name" value="Quinate repressor protein"/>
    <property type="match status" value="1"/>
</dbReference>
<dbReference type="Pfam" id="PF01202">
    <property type="entry name" value="SKI"/>
    <property type="match status" value="1"/>
</dbReference>
<feature type="domain" description="Quinate/shikimate 5-dehydrogenase/glutamyl-tRNA reductase" evidence="8">
    <location>
        <begin position="702"/>
        <end position="743"/>
    </location>
</feature>
<keyword evidence="12" id="KW-1185">Reference proteome</keyword>